<dbReference type="InterPro" id="IPR023006">
    <property type="entry name" value="YchJ-like"/>
</dbReference>
<dbReference type="NCBIfam" id="NF002486">
    <property type="entry name" value="PRK01752.1"/>
    <property type="match status" value="1"/>
</dbReference>
<dbReference type="SUPFAM" id="SSF103642">
    <property type="entry name" value="Sec-C motif"/>
    <property type="match status" value="1"/>
</dbReference>
<name>A0A077N620_XENBV</name>
<dbReference type="PANTHER" id="PTHR33747:SF1">
    <property type="entry name" value="ADENYLATE CYCLASE-ASSOCIATED CAP C-TERMINAL DOMAIN-CONTAINING PROTEIN"/>
    <property type="match status" value="1"/>
</dbReference>
<proteinExistence type="inferred from homology"/>
<comment type="similarity">
    <text evidence="1 2">Belongs to the UPF0225 family.</text>
</comment>
<dbReference type="Gene3D" id="3.10.450.50">
    <property type="match status" value="1"/>
</dbReference>
<sequence>MTKICPCGSDSLFVHCCGPYLENHHSAPDAESLMRSRYSAYATKNADYLIATWHPECQAESWRSEIEQSFAGVQWLGLNVIETVEGQHNNESYVEFSACFIEQGKQDRQLIHERSRFLRIDQHWFYLDGIRPQTGRNSPCPCGSGKKYKKCCG</sequence>
<evidence type="ECO:0000313" key="4">
    <source>
        <dbReference type="EMBL" id="CDG97676.1"/>
    </source>
</evidence>
<dbReference type="HOGENOM" id="CLU_099590_0_0_6"/>
<dbReference type="InterPro" id="IPR004027">
    <property type="entry name" value="SEC_C_motif"/>
</dbReference>
<dbReference type="RefSeq" id="WP_038208624.1">
    <property type="nucleotide sequence ID" value="NZ_CAWLWN010000231.1"/>
</dbReference>
<evidence type="ECO:0000313" key="5">
    <source>
        <dbReference type="Proteomes" id="UP000028511"/>
    </source>
</evidence>
<dbReference type="PANTHER" id="PTHR33747">
    <property type="entry name" value="UPF0225 PROTEIN SCO1677"/>
    <property type="match status" value="1"/>
</dbReference>
<evidence type="ECO:0000256" key="1">
    <source>
        <dbReference type="ARBA" id="ARBA00010839"/>
    </source>
</evidence>
<accession>A0A077N620</accession>
<dbReference type="AlphaFoldDB" id="A0A077N620"/>
<dbReference type="HAMAP" id="MF_00612">
    <property type="entry name" value="UPF0225"/>
    <property type="match status" value="1"/>
</dbReference>
<gene>
    <name evidence="4" type="ORF">XBP1_2720026</name>
</gene>
<evidence type="ECO:0000256" key="2">
    <source>
        <dbReference type="HAMAP-Rule" id="MF_00612"/>
    </source>
</evidence>
<dbReference type="EMBL" id="CBSW010000193">
    <property type="protein sequence ID" value="CDG97676.1"/>
    <property type="molecule type" value="Genomic_DNA"/>
</dbReference>
<feature type="domain" description="YchJ-like middle NTF2-like" evidence="3">
    <location>
        <begin position="29"/>
        <end position="129"/>
    </location>
</feature>
<comment type="caution">
    <text evidence="4">The sequence shown here is derived from an EMBL/GenBank/DDBJ whole genome shotgun (WGS) entry which is preliminary data.</text>
</comment>
<protein>
    <recommendedName>
        <fullName evidence="2">UPF0225 protein XBP1_2720026</fullName>
    </recommendedName>
</protein>
<dbReference type="InterPro" id="IPR032710">
    <property type="entry name" value="NTF2-like_dom_sf"/>
</dbReference>
<evidence type="ECO:0000259" key="3">
    <source>
        <dbReference type="Pfam" id="PF17775"/>
    </source>
</evidence>
<dbReference type="Pfam" id="PF02810">
    <property type="entry name" value="SEC-C"/>
    <property type="match status" value="2"/>
</dbReference>
<dbReference type="InterPro" id="IPR048469">
    <property type="entry name" value="YchJ-like_M"/>
</dbReference>
<reference evidence="4" key="1">
    <citation type="submission" date="2013-07" db="EMBL/GenBank/DDBJ databases">
        <title>Sub-species coevolution in mutualistic symbiosis.</title>
        <authorList>
            <person name="Murfin K."/>
            <person name="Klassen J."/>
            <person name="Lee M."/>
            <person name="Forst S."/>
            <person name="Stock P."/>
            <person name="Goodrich-Blair H."/>
        </authorList>
    </citation>
    <scope>NUCLEOTIDE SEQUENCE [LARGE SCALE GENOMIC DNA]</scope>
    <source>
        <strain evidence="4">Puntauvense</strain>
    </source>
</reference>
<dbReference type="Proteomes" id="UP000028511">
    <property type="component" value="Unassembled WGS sequence"/>
</dbReference>
<dbReference type="SUPFAM" id="SSF54427">
    <property type="entry name" value="NTF2-like"/>
    <property type="match status" value="1"/>
</dbReference>
<organism evidence="4 5">
    <name type="scientific">Xenorhabdus bovienii str. puntauvense</name>
    <dbReference type="NCBI Taxonomy" id="1398201"/>
    <lineage>
        <taxon>Bacteria</taxon>
        <taxon>Pseudomonadati</taxon>
        <taxon>Pseudomonadota</taxon>
        <taxon>Gammaproteobacteria</taxon>
        <taxon>Enterobacterales</taxon>
        <taxon>Morganellaceae</taxon>
        <taxon>Xenorhabdus</taxon>
    </lineage>
</organism>
<dbReference type="NCBIfam" id="NF002449">
    <property type="entry name" value="PRK01617.1"/>
    <property type="match status" value="1"/>
</dbReference>
<dbReference type="Pfam" id="PF17775">
    <property type="entry name" value="YchJ_M-like"/>
    <property type="match status" value="1"/>
</dbReference>